<sequence>MDALKKLFGERPYPGSWDGVDPHGYDRNLLQMKYVDVPLAVREWIEEQDRSKGEGQRLFAVYRVPEVGTKAAETVPVGEAPLSAEERAEDKAKTVIFAPGAVYENLPLWVAEGSDCVDSLGDLAKYTPTPAEGAVVAYPVEKARARRGLGEREMEFTIKAQVLKAKTAEEPKAEEPKVEEVKKEVKEEVKEEVKKDEL</sequence>
<proteinExistence type="predicted"/>
<name>A0AA40K974_9PEZI</name>
<keyword evidence="3" id="KW-1185">Reference proteome</keyword>
<organism evidence="2 3">
    <name type="scientific">Schizothecium vesticola</name>
    <dbReference type="NCBI Taxonomy" id="314040"/>
    <lineage>
        <taxon>Eukaryota</taxon>
        <taxon>Fungi</taxon>
        <taxon>Dikarya</taxon>
        <taxon>Ascomycota</taxon>
        <taxon>Pezizomycotina</taxon>
        <taxon>Sordariomycetes</taxon>
        <taxon>Sordariomycetidae</taxon>
        <taxon>Sordariales</taxon>
        <taxon>Schizotheciaceae</taxon>
        <taxon>Schizothecium</taxon>
    </lineage>
</organism>
<dbReference type="Proteomes" id="UP001172155">
    <property type="component" value="Unassembled WGS sequence"/>
</dbReference>
<comment type="caution">
    <text evidence="2">The sequence shown here is derived from an EMBL/GenBank/DDBJ whole genome shotgun (WGS) entry which is preliminary data.</text>
</comment>
<gene>
    <name evidence="2" type="ORF">B0T18DRAFT_401028</name>
</gene>
<evidence type="ECO:0000256" key="1">
    <source>
        <dbReference type="SAM" id="MobiDB-lite"/>
    </source>
</evidence>
<accession>A0AA40K974</accession>
<reference evidence="2" key="1">
    <citation type="submission" date="2023-06" db="EMBL/GenBank/DDBJ databases">
        <title>Genome-scale phylogeny and comparative genomics of the fungal order Sordariales.</title>
        <authorList>
            <consortium name="Lawrence Berkeley National Laboratory"/>
            <person name="Hensen N."/>
            <person name="Bonometti L."/>
            <person name="Westerberg I."/>
            <person name="Brannstrom I.O."/>
            <person name="Guillou S."/>
            <person name="Cros-Aarteil S."/>
            <person name="Calhoun S."/>
            <person name="Haridas S."/>
            <person name="Kuo A."/>
            <person name="Mondo S."/>
            <person name="Pangilinan J."/>
            <person name="Riley R."/>
            <person name="LaButti K."/>
            <person name="Andreopoulos B."/>
            <person name="Lipzen A."/>
            <person name="Chen C."/>
            <person name="Yanf M."/>
            <person name="Daum C."/>
            <person name="Ng V."/>
            <person name="Clum A."/>
            <person name="Steindorff A."/>
            <person name="Ohm R."/>
            <person name="Martin F."/>
            <person name="Silar P."/>
            <person name="Natvig D."/>
            <person name="Lalanne C."/>
            <person name="Gautier V."/>
            <person name="Ament-velasquez S.L."/>
            <person name="Kruys A."/>
            <person name="Hutchinson M.I."/>
            <person name="Powell A.J."/>
            <person name="Barry K."/>
            <person name="Miller A.N."/>
            <person name="Grigoriev I.V."/>
            <person name="Debuchy R."/>
            <person name="Gladieux P."/>
            <person name="Thoren M.H."/>
            <person name="Johannesson H."/>
        </authorList>
    </citation>
    <scope>NUCLEOTIDE SEQUENCE</scope>
    <source>
        <strain evidence="2">SMH3187-1</strain>
    </source>
</reference>
<dbReference type="AlphaFoldDB" id="A0AA40K974"/>
<feature type="region of interest" description="Disordered" evidence="1">
    <location>
        <begin position="166"/>
        <end position="198"/>
    </location>
</feature>
<evidence type="ECO:0000313" key="3">
    <source>
        <dbReference type="Proteomes" id="UP001172155"/>
    </source>
</evidence>
<dbReference type="EMBL" id="JAUKUD010000002">
    <property type="protein sequence ID" value="KAK0750779.1"/>
    <property type="molecule type" value="Genomic_DNA"/>
</dbReference>
<protein>
    <submittedName>
        <fullName evidence="2">Uncharacterized protein</fullName>
    </submittedName>
</protein>
<evidence type="ECO:0000313" key="2">
    <source>
        <dbReference type="EMBL" id="KAK0750779.1"/>
    </source>
</evidence>